<gene>
    <name evidence="3" type="ORF">C3L50_11645</name>
</gene>
<dbReference type="NCBIfam" id="TIGR01845">
    <property type="entry name" value="outer_NodT"/>
    <property type="match status" value="1"/>
</dbReference>
<dbReference type="InterPro" id="IPR003423">
    <property type="entry name" value="OMP_efflux"/>
</dbReference>
<organism evidence="3 4">
    <name type="scientific">Flavobacterium alvei</name>
    <dbReference type="NCBI Taxonomy" id="2080416"/>
    <lineage>
        <taxon>Bacteria</taxon>
        <taxon>Pseudomonadati</taxon>
        <taxon>Bacteroidota</taxon>
        <taxon>Flavobacteriia</taxon>
        <taxon>Flavobacteriales</taxon>
        <taxon>Flavobacteriaceae</taxon>
        <taxon>Flavobacterium</taxon>
    </lineage>
</organism>
<dbReference type="Pfam" id="PF02321">
    <property type="entry name" value="OEP"/>
    <property type="match status" value="2"/>
</dbReference>
<dbReference type="RefSeq" id="WP_103806483.1">
    <property type="nucleotide sequence ID" value="NZ_PQVG01000006.1"/>
</dbReference>
<evidence type="ECO:0000256" key="1">
    <source>
        <dbReference type="ARBA" id="ARBA00007613"/>
    </source>
</evidence>
<dbReference type="GO" id="GO:0015562">
    <property type="term" value="F:efflux transmembrane transporter activity"/>
    <property type="evidence" value="ECO:0007669"/>
    <property type="project" value="InterPro"/>
</dbReference>
<dbReference type="AlphaFoldDB" id="A0A2S5A8J3"/>
<keyword evidence="2" id="KW-1134">Transmembrane beta strand</keyword>
<keyword evidence="2" id="KW-0564">Palmitate</keyword>
<comment type="subcellular location">
    <subcellularLocation>
        <location evidence="2">Cell membrane</location>
        <topology evidence="2">Lipid-anchor</topology>
    </subcellularLocation>
</comment>
<dbReference type="SUPFAM" id="SSF56954">
    <property type="entry name" value="Outer membrane efflux proteins (OEP)"/>
    <property type="match status" value="1"/>
</dbReference>
<reference evidence="3 4" key="1">
    <citation type="submission" date="2018-01" db="EMBL/GenBank/DDBJ databases">
        <authorList>
            <person name="Gaut B.S."/>
            <person name="Morton B.R."/>
            <person name="Clegg M.T."/>
            <person name="Duvall M.R."/>
        </authorList>
    </citation>
    <scope>NUCLEOTIDE SEQUENCE [LARGE SCALE GENOMIC DNA]</scope>
    <source>
        <strain evidence="3 4">HR-AY</strain>
    </source>
</reference>
<dbReference type="OrthoDB" id="9770517at2"/>
<dbReference type="Gene3D" id="2.20.200.10">
    <property type="entry name" value="Outer membrane efflux proteins (OEP)"/>
    <property type="match status" value="1"/>
</dbReference>
<sequence length="455" mass="50809">MRNKLKIVVIILVLAILPVGCLVGSKYKKPEDQNATNFRNGAANIDTLASVVNVKWFDLFNDDVLKGLINKGLANNYDMRIAMARIERSRAELGYTKADLLPAIGYGAKVNSNEKAFPVSNASASLSWELDFWGKIRHENRAVQNELLASEEGRKVILSNLVSDIAVSYFQLRDFDNRLLIAEKTLESRQKGYDIINQRFKSGYVSEVDLVQIEQQVAIAEATIPAIKRQITVLENKISILIGQAPAPIERGKTNSELQIASTIPVSIPSILLKNRPDVNQAERLYMAANERIGVAQAMRFPSFNIAALAGFANSSVSNLFDGSSYLQNASAGVTGPIFNFGKNKRRVEIYRQIAEESRLSYQKTCITAVAEVEQALQNVRTYKEEWTARNRQVIAARKNLELSNARYYNGYVSYLEVIDIERSLFDAELKLSELAQNQLSSTIELYRALGGGWN</sequence>
<dbReference type="Gene3D" id="1.20.1600.10">
    <property type="entry name" value="Outer membrane efflux proteins (OEP)"/>
    <property type="match status" value="1"/>
</dbReference>
<comment type="caution">
    <text evidence="3">The sequence shown here is derived from an EMBL/GenBank/DDBJ whole genome shotgun (WGS) entry which is preliminary data.</text>
</comment>
<dbReference type="GO" id="GO:0005886">
    <property type="term" value="C:plasma membrane"/>
    <property type="evidence" value="ECO:0007669"/>
    <property type="project" value="UniProtKB-SubCell"/>
</dbReference>
<name>A0A2S5A8J3_9FLAO</name>
<keyword evidence="4" id="KW-1185">Reference proteome</keyword>
<dbReference type="Proteomes" id="UP000237310">
    <property type="component" value="Unassembled WGS sequence"/>
</dbReference>
<dbReference type="InterPro" id="IPR010131">
    <property type="entry name" value="MdtP/NodT-like"/>
</dbReference>
<accession>A0A2S5A8J3</accession>
<proteinExistence type="inferred from homology"/>
<protein>
    <submittedName>
        <fullName evidence="3">RND transporter</fullName>
    </submittedName>
</protein>
<dbReference type="EMBL" id="PQVG01000006">
    <property type="protein sequence ID" value="POY38911.1"/>
    <property type="molecule type" value="Genomic_DNA"/>
</dbReference>
<evidence type="ECO:0000313" key="4">
    <source>
        <dbReference type="Proteomes" id="UP000237310"/>
    </source>
</evidence>
<keyword evidence="2" id="KW-0472">Membrane</keyword>
<dbReference type="PANTHER" id="PTHR30203">
    <property type="entry name" value="OUTER MEMBRANE CATION EFFLUX PROTEIN"/>
    <property type="match status" value="1"/>
</dbReference>
<evidence type="ECO:0000313" key="3">
    <source>
        <dbReference type="EMBL" id="POY38911.1"/>
    </source>
</evidence>
<keyword evidence="2" id="KW-0449">Lipoprotein</keyword>
<comment type="similarity">
    <text evidence="1 2">Belongs to the outer membrane factor (OMF) (TC 1.B.17) family.</text>
</comment>
<evidence type="ECO:0000256" key="2">
    <source>
        <dbReference type="RuleBase" id="RU362097"/>
    </source>
</evidence>
<keyword evidence="2" id="KW-0812">Transmembrane</keyword>